<feature type="domain" description="Protein kinase" evidence="1">
    <location>
        <begin position="59"/>
        <end position="382"/>
    </location>
</feature>
<dbReference type="AlphaFoldDB" id="A0ABD3I4L6"/>
<dbReference type="Proteomes" id="UP001633002">
    <property type="component" value="Unassembled WGS sequence"/>
</dbReference>
<dbReference type="PROSITE" id="PS50011">
    <property type="entry name" value="PROTEIN_KINASE_DOM"/>
    <property type="match status" value="1"/>
</dbReference>
<reference evidence="2 3" key="1">
    <citation type="submission" date="2024-09" db="EMBL/GenBank/DDBJ databases">
        <title>Chromosome-scale assembly of Riccia sorocarpa.</title>
        <authorList>
            <person name="Paukszto L."/>
        </authorList>
    </citation>
    <scope>NUCLEOTIDE SEQUENCE [LARGE SCALE GENOMIC DNA]</scope>
    <source>
        <strain evidence="2">LP-2024</strain>
        <tissue evidence="2">Aerial parts of the thallus</tissue>
    </source>
</reference>
<accession>A0ABD3I4L6</accession>
<gene>
    <name evidence="2" type="ORF">R1sor_012467</name>
</gene>
<dbReference type="Gene3D" id="1.10.510.10">
    <property type="entry name" value="Transferase(Phosphotransferase) domain 1"/>
    <property type="match status" value="1"/>
</dbReference>
<organism evidence="2 3">
    <name type="scientific">Riccia sorocarpa</name>
    <dbReference type="NCBI Taxonomy" id="122646"/>
    <lineage>
        <taxon>Eukaryota</taxon>
        <taxon>Viridiplantae</taxon>
        <taxon>Streptophyta</taxon>
        <taxon>Embryophyta</taxon>
        <taxon>Marchantiophyta</taxon>
        <taxon>Marchantiopsida</taxon>
        <taxon>Marchantiidae</taxon>
        <taxon>Marchantiales</taxon>
        <taxon>Ricciaceae</taxon>
        <taxon>Riccia</taxon>
    </lineage>
</organism>
<evidence type="ECO:0000259" key="1">
    <source>
        <dbReference type="PROSITE" id="PS50011"/>
    </source>
</evidence>
<comment type="caution">
    <text evidence="2">The sequence shown here is derived from an EMBL/GenBank/DDBJ whole genome shotgun (WGS) entry which is preliminary data.</text>
</comment>
<name>A0ABD3I4L6_9MARC</name>
<dbReference type="InterPro" id="IPR011009">
    <property type="entry name" value="Kinase-like_dom_sf"/>
</dbReference>
<evidence type="ECO:0000313" key="2">
    <source>
        <dbReference type="EMBL" id="KAL3698391.1"/>
    </source>
</evidence>
<proteinExistence type="predicted"/>
<dbReference type="Gene3D" id="3.30.200.20">
    <property type="entry name" value="Phosphorylase Kinase, domain 1"/>
    <property type="match status" value="1"/>
</dbReference>
<sequence length="382" mass="44737">MRNDEEKKKWKRTAEVWAQWFQPPKSIKDHVCTSAKYKTCDSMSDNTIRFISKDSFTRRDETTRLGVGGAGRTHRVEVVDEELVPVLGAHDVVHYALKIWHGEEGDTKIHEKCIREMMAFPESHPAIIRPIGLSKDKKRPMLLFPLWNGGTLEKYINLEKRSRGRISPEEVRLSNEEFRAIMTADEWLNIEIFRKHRPLSPLIKRSMVFVGIGDLGWAQSFEEVQKDFDPYLVSDPNPQKWIAHELHPKLALDDEDGKKYMTKFSQESDIYALGWLIRVMCGDFFTNMTDEEKREYNQAVYMRGLHIPNAAEVHGRLLREGLEKMTWKKICYPFRNQRRTMDFWAHYFNEQLFIDPVTCARPIEYGPRAKVHPDGPQKVSRA</sequence>
<keyword evidence="3" id="KW-1185">Reference proteome</keyword>
<dbReference type="SUPFAM" id="SSF56112">
    <property type="entry name" value="Protein kinase-like (PK-like)"/>
    <property type="match status" value="1"/>
</dbReference>
<protein>
    <recommendedName>
        <fullName evidence="1">Protein kinase domain-containing protein</fullName>
    </recommendedName>
</protein>
<dbReference type="EMBL" id="JBJQOH010000002">
    <property type="protein sequence ID" value="KAL3698391.1"/>
    <property type="molecule type" value="Genomic_DNA"/>
</dbReference>
<dbReference type="InterPro" id="IPR000719">
    <property type="entry name" value="Prot_kinase_dom"/>
</dbReference>
<evidence type="ECO:0000313" key="3">
    <source>
        <dbReference type="Proteomes" id="UP001633002"/>
    </source>
</evidence>